<protein>
    <submittedName>
        <fullName evidence="1">Uncharacterized protein</fullName>
    </submittedName>
</protein>
<evidence type="ECO:0000313" key="1">
    <source>
        <dbReference type="EMBL" id="QGT50727.1"/>
    </source>
</evidence>
<name>A0A650ELN5_9BACT</name>
<dbReference type="EMBL" id="MN577571">
    <property type="protein sequence ID" value="QGT50727.1"/>
    <property type="molecule type" value="Genomic_DNA"/>
</dbReference>
<gene>
    <name evidence="1" type="ORF">Elusimicrob1349_1970</name>
</gene>
<organism evidence="1">
    <name type="scientific">uncultured Elusimicrobia bacterium</name>
    <dbReference type="NCBI Taxonomy" id="699876"/>
    <lineage>
        <taxon>Bacteria</taxon>
        <taxon>Pseudomonadati</taxon>
        <taxon>Elusimicrobiota</taxon>
        <taxon>Elusimicrobia</taxon>
        <taxon>environmental samples</taxon>
    </lineage>
</organism>
<proteinExistence type="predicted"/>
<sequence length="65" mass="7158">MKALLLSLINIIKIIVSLLYCHKGGNLWLDFVLVIAVLVELVGLELEDLELGFKNEVYSSSIGAL</sequence>
<dbReference type="AlphaFoldDB" id="A0A650ELN5"/>
<reference evidence="1" key="1">
    <citation type="journal article" date="2020" name="J. ISSAAS">
        <title>Lactobacilli and other gastrointestinal microbiota of Peromyscus leucopus, reservoir host for agents of Lyme disease and other zoonoses in North America.</title>
        <authorList>
            <person name="Milovic A."/>
            <person name="Bassam K."/>
            <person name="Shao H."/>
            <person name="Chatzistamou I."/>
            <person name="Tufts D.M."/>
            <person name="Diuk-Wasser M."/>
            <person name="Barbour A.G."/>
        </authorList>
    </citation>
    <scope>NUCLEOTIDE SEQUENCE</scope>
    <source>
        <strain evidence="1">LL30</strain>
    </source>
</reference>
<accession>A0A650ELN5</accession>